<dbReference type="Gramene" id="Os08t0427800-00">
    <property type="protein sequence ID" value="Os08t0427800-00"/>
    <property type="gene ID" value="Os08g0427800"/>
</dbReference>
<evidence type="ECO:0000313" key="3">
    <source>
        <dbReference type="Proteomes" id="UP000059680"/>
    </source>
</evidence>
<dbReference type="PANTHER" id="PTHR34780:SF10">
    <property type="entry name" value="OS08G0427800 PROTEIN"/>
    <property type="match status" value="1"/>
</dbReference>
<organism evidence="2 3">
    <name type="scientific">Oryza sativa subsp. japonica</name>
    <name type="common">Rice</name>
    <dbReference type="NCBI Taxonomy" id="39947"/>
    <lineage>
        <taxon>Eukaryota</taxon>
        <taxon>Viridiplantae</taxon>
        <taxon>Streptophyta</taxon>
        <taxon>Embryophyta</taxon>
        <taxon>Tracheophyta</taxon>
        <taxon>Spermatophyta</taxon>
        <taxon>Magnoliopsida</taxon>
        <taxon>Liliopsida</taxon>
        <taxon>Poales</taxon>
        <taxon>Poaceae</taxon>
        <taxon>BOP clade</taxon>
        <taxon>Oryzoideae</taxon>
        <taxon>Oryzeae</taxon>
        <taxon>Oryzinae</taxon>
        <taxon>Oryza</taxon>
        <taxon>Oryza sativa</taxon>
    </lineage>
</organism>
<dbReference type="Proteomes" id="UP000059680">
    <property type="component" value="Chromosome 8"/>
</dbReference>
<feature type="region of interest" description="Disordered" evidence="1">
    <location>
        <begin position="61"/>
        <end position="96"/>
    </location>
</feature>
<accession>A0A0N7KPW1</accession>
<protein>
    <submittedName>
        <fullName evidence="2">Os08g0427800 protein</fullName>
    </submittedName>
</protein>
<gene>
    <name evidence="2" type="ordered locus">Os08g0427800</name>
    <name evidence="2" type="ORF">OSNPB_080427800</name>
</gene>
<dbReference type="EMBL" id="AP014964">
    <property type="protein sequence ID" value="BAT05522.1"/>
    <property type="molecule type" value="Genomic_DNA"/>
</dbReference>
<dbReference type="OMA" id="VLIHIQV"/>
<sequence>MEEEMLEEQGESRRVVRLEQEVLIHIQVRRIKQEDEKARGLLQRLQLLEMRPTATAVIGFRELARPPSPSPLRRAASDKNAEVTSASKADEAKRED</sequence>
<evidence type="ECO:0000313" key="2">
    <source>
        <dbReference type="EMBL" id="BAT05522.1"/>
    </source>
</evidence>
<keyword evidence="3" id="KW-1185">Reference proteome</keyword>
<evidence type="ECO:0000256" key="1">
    <source>
        <dbReference type="SAM" id="MobiDB-lite"/>
    </source>
</evidence>
<dbReference type="InParanoid" id="A0A0N7KPW1"/>
<name>A0A0N7KPW1_ORYSJ</name>
<dbReference type="AlphaFoldDB" id="A0A0N7KPW1"/>
<reference evidence="2 3" key="3">
    <citation type="journal article" date="2013" name="Rice">
        <title>Improvement of the Oryza sativa Nipponbare reference genome using next generation sequence and optical map data.</title>
        <authorList>
            <person name="Kawahara Y."/>
            <person name="de la Bastide M."/>
            <person name="Hamilton J.P."/>
            <person name="Kanamori H."/>
            <person name="McCombie W.R."/>
            <person name="Ouyang S."/>
            <person name="Schwartz D.C."/>
            <person name="Tanaka T."/>
            <person name="Wu J."/>
            <person name="Zhou S."/>
            <person name="Childs K.L."/>
            <person name="Davidson R.M."/>
            <person name="Lin H."/>
            <person name="Quesada-Ocampo L."/>
            <person name="Vaillancourt B."/>
            <person name="Sakai H."/>
            <person name="Lee S.S."/>
            <person name="Kim J."/>
            <person name="Numa H."/>
            <person name="Itoh T."/>
            <person name="Buell C.R."/>
            <person name="Matsumoto T."/>
        </authorList>
    </citation>
    <scope>NUCLEOTIDE SEQUENCE [LARGE SCALE GENOMIC DNA]</scope>
    <source>
        <strain evidence="3">cv. Nipponbare</strain>
    </source>
</reference>
<dbReference type="eggNOG" id="ENOG502R3QT">
    <property type="taxonomic scope" value="Eukaryota"/>
</dbReference>
<proteinExistence type="predicted"/>
<reference evidence="3" key="1">
    <citation type="journal article" date="2005" name="Nature">
        <title>The map-based sequence of the rice genome.</title>
        <authorList>
            <consortium name="International rice genome sequencing project (IRGSP)"/>
            <person name="Matsumoto T."/>
            <person name="Wu J."/>
            <person name="Kanamori H."/>
            <person name="Katayose Y."/>
            <person name="Fujisawa M."/>
            <person name="Namiki N."/>
            <person name="Mizuno H."/>
            <person name="Yamamoto K."/>
            <person name="Antonio B.A."/>
            <person name="Baba T."/>
            <person name="Sakata K."/>
            <person name="Nagamura Y."/>
            <person name="Aoki H."/>
            <person name="Arikawa K."/>
            <person name="Arita K."/>
            <person name="Bito T."/>
            <person name="Chiden Y."/>
            <person name="Fujitsuka N."/>
            <person name="Fukunaka R."/>
            <person name="Hamada M."/>
            <person name="Harada C."/>
            <person name="Hayashi A."/>
            <person name="Hijishita S."/>
            <person name="Honda M."/>
            <person name="Hosokawa S."/>
            <person name="Ichikawa Y."/>
            <person name="Idonuma A."/>
            <person name="Iijima M."/>
            <person name="Ikeda M."/>
            <person name="Ikeno M."/>
            <person name="Ito K."/>
            <person name="Ito S."/>
            <person name="Ito T."/>
            <person name="Ito Y."/>
            <person name="Ito Y."/>
            <person name="Iwabuchi A."/>
            <person name="Kamiya K."/>
            <person name="Karasawa W."/>
            <person name="Kurita K."/>
            <person name="Katagiri S."/>
            <person name="Kikuta A."/>
            <person name="Kobayashi H."/>
            <person name="Kobayashi N."/>
            <person name="Machita K."/>
            <person name="Maehara T."/>
            <person name="Masukawa M."/>
            <person name="Mizubayashi T."/>
            <person name="Mukai Y."/>
            <person name="Nagasaki H."/>
            <person name="Nagata Y."/>
            <person name="Naito S."/>
            <person name="Nakashima M."/>
            <person name="Nakama Y."/>
            <person name="Nakamichi Y."/>
            <person name="Nakamura M."/>
            <person name="Meguro A."/>
            <person name="Negishi M."/>
            <person name="Ohta I."/>
            <person name="Ohta T."/>
            <person name="Okamoto M."/>
            <person name="Ono N."/>
            <person name="Saji S."/>
            <person name="Sakaguchi M."/>
            <person name="Sakai K."/>
            <person name="Shibata M."/>
            <person name="Shimokawa T."/>
            <person name="Song J."/>
            <person name="Takazaki Y."/>
            <person name="Terasawa K."/>
            <person name="Tsugane M."/>
            <person name="Tsuji K."/>
            <person name="Ueda S."/>
            <person name="Waki K."/>
            <person name="Yamagata H."/>
            <person name="Yamamoto M."/>
            <person name="Yamamoto S."/>
            <person name="Yamane H."/>
            <person name="Yoshiki S."/>
            <person name="Yoshihara R."/>
            <person name="Yukawa K."/>
            <person name="Zhong H."/>
            <person name="Yano M."/>
            <person name="Yuan Q."/>
            <person name="Ouyang S."/>
            <person name="Liu J."/>
            <person name="Jones K.M."/>
            <person name="Gansberger K."/>
            <person name="Moffat K."/>
            <person name="Hill J."/>
            <person name="Bera J."/>
            <person name="Fadrosh D."/>
            <person name="Jin S."/>
            <person name="Johri S."/>
            <person name="Kim M."/>
            <person name="Overton L."/>
            <person name="Reardon M."/>
            <person name="Tsitrin T."/>
            <person name="Vuong H."/>
            <person name="Weaver B."/>
            <person name="Ciecko A."/>
            <person name="Tallon L."/>
            <person name="Jackson J."/>
            <person name="Pai G."/>
            <person name="Aken S.V."/>
            <person name="Utterback T."/>
            <person name="Reidmuller S."/>
            <person name="Feldblyum T."/>
            <person name="Hsiao J."/>
            <person name="Zismann V."/>
            <person name="Iobst S."/>
            <person name="de Vazeille A.R."/>
            <person name="Buell C.R."/>
            <person name="Ying K."/>
            <person name="Li Y."/>
            <person name="Lu T."/>
            <person name="Huang Y."/>
            <person name="Zhao Q."/>
            <person name="Feng Q."/>
            <person name="Zhang L."/>
            <person name="Zhu J."/>
            <person name="Weng Q."/>
            <person name="Mu J."/>
            <person name="Lu Y."/>
            <person name="Fan D."/>
            <person name="Liu Y."/>
            <person name="Guan J."/>
            <person name="Zhang Y."/>
            <person name="Yu S."/>
            <person name="Liu X."/>
            <person name="Zhang Y."/>
            <person name="Hong G."/>
            <person name="Han B."/>
            <person name="Choisne N."/>
            <person name="Demange N."/>
            <person name="Orjeda G."/>
            <person name="Samain S."/>
            <person name="Cattolico L."/>
            <person name="Pelletier E."/>
            <person name="Couloux A."/>
            <person name="Segurens B."/>
            <person name="Wincker P."/>
            <person name="D'Hont A."/>
            <person name="Scarpelli C."/>
            <person name="Weissenbach J."/>
            <person name="Salanoubat M."/>
            <person name="Quetier F."/>
            <person name="Yu Y."/>
            <person name="Kim H.R."/>
            <person name="Rambo T."/>
            <person name="Currie J."/>
            <person name="Collura K."/>
            <person name="Luo M."/>
            <person name="Yang T."/>
            <person name="Ammiraju J.S.S."/>
            <person name="Engler F."/>
            <person name="Soderlund C."/>
            <person name="Wing R.A."/>
            <person name="Palmer L.E."/>
            <person name="de la Bastide M."/>
            <person name="Spiegel L."/>
            <person name="Nascimento L."/>
            <person name="Zutavern T."/>
            <person name="O'Shaughnessy A."/>
            <person name="Dike S."/>
            <person name="Dedhia N."/>
            <person name="Preston R."/>
            <person name="Balija V."/>
            <person name="McCombie W.R."/>
            <person name="Chow T."/>
            <person name="Chen H."/>
            <person name="Chung M."/>
            <person name="Chen C."/>
            <person name="Shaw J."/>
            <person name="Wu H."/>
            <person name="Hsiao K."/>
            <person name="Chao Y."/>
            <person name="Chu M."/>
            <person name="Cheng C."/>
            <person name="Hour A."/>
            <person name="Lee P."/>
            <person name="Lin S."/>
            <person name="Lin Y."/>
            <person name="Liou J."/>
            <person name="Liu S."/>
            <person name="Hsing Y."/>
            <person name="Raghuvanshi S."/>
            <person name="Mohanty A."/>
            <person name="Bharti A.K."/>
            <person name="Gaur A."/>
            <person name="Gupta V."/>
            <person name="Kumar D."/>
            <person name="Ravi V."/>
            <person name="Vij S."/>
            <person name="Kapur A."/>
            <person name="Khurana P."/>
            <person name="Khurana P."/>
            <person name="Khurana J.P."/>
            <person name="Tyagi A.K."/>
            <person name="Gaikwad K."/>
            <person name="Singh A."/>
            <person name="Dalal V."/>
            <person name="Srivastava S."/>
            <person name="Dixit A."/>
            <person name="Pal A.K."/>
            <person name="Ghazi I.A."/>
            <person name="Yadav M."/>
            <person name="Pandit A."/>
            <person name="Bhargava A."/>
            <person name="Sureshbabu K."/>
            <person name="Batra K."/>
            <person name="Sharma T.R."/>
            <person name="Mohapatra T."/>
            <person name="Singh N.K."/>
            <person name="Messing J."/>
            <person name="Nelson A.B."/>
            <person name="Fuks G."/>
            <person name="Kavchok S."/>
            <person name="Keizer G."/>
            <person name="Linton E."/>
            <person name="Llaca V."/>
            <person name="Song R."/>
            <person name="Tanyolac B."/>
            <person name="Young S."/>
            <person name="Ho-Il K."/>
            <person name="Hahn J.H."/>
            <person name="Sangsakoo G."/>
            <person name="Vanavichit A."/>
            <person name="de Mattos Luiz.A.T."/>
            <person name="Zimmer P.D."/>
            <person name="Malone G."/>
            <person name="Dellagostin O."/>
            <person name="de Oliveira A.C."/>
            <person name="Bevan M."/>
            <person name="Bancroft I."/>
            <person name="Minx P."/>
            <person name="Cordum H."/>
            <person name="Wilson R."/>
            <person name="Cheng Z."/>
            <person name="Jin W."/>
            <person name="Jiang J."/>
            <person name="Leong S.A."/>
            <person name="Iwama H."/>
            <person name="Gojobori T."/>
            <person name="Itoh T."/>
            <person name="Niimura Y."/>
            <person name="Fujii Y."/>
            <person name="Habara T."/>
            <person name="Sakai H."/>
            <person name="Sato Y."/>
            <person name="Wilson G."/>
            <person name="Kumar K."/>
            <person name="McCouch S."/>
            <person name="Juretic N."/>
            <person name="Hoen D."/>
            <person name="Wright S."/>
            <person name="Bruskiewich R."/>
            <person name="Bureau T."/>
            <person name="Miyao A."/>
            <person name="Hirochika H."/>
            <person name="Nishikawa T."/>
            <person name="Kadowaki K."/>
            <person name="Sugiura M."/>
            <person name="Burr B."/>
            <person name="Sasaki T."/>
        </authorList>
    </citation>
    <scope>NUCLEOTIDE SEQUENCE [LARGE SCALE GENOMIC DNA]</scope>
    <source>
        <strain evidence="3">cv. Nipponbare</strain>
    </source>
</reference>
<reference evidence="2 3" key="2">
    <citation type="journal article" date="2013" name="Plant Cell Physiol.">
        <title>Rice Annotation Project Database (RAP-DB): an integrative and interactive database for rice genomics.</title>
        <authorList>
            <person name="Sakai H."/>
            <person name="Lee S.S."/>
            <person name="Tanaka T."/>
            <person name="Numa H."/>
            <person name="Kim J."/>
            <person name="Kawahara Y."/>
            <person name="Wakimoto H."/>
            <person name="Yang C.C."/>
            <person name="Iwamoto M."/>
            <person name="Abe T."/>
            <person name="Yamada Y."/>
            <person name="Muto A."/>
            <person name="Inokuchi H."/>
            <person name="Ikemura T."/>
            <person name="Matsumoto T."/>
            <person name="Sasaki T."/>
            <person name="Itoh T."/>
        </authorList>
    </citation>
    <scope>NUCLEOTIDE SEQUENCE [LARGE SCALE GENOMIC DNA]</scope>
    <source>
        <strain evidence="3">cv. Nipponbare</strain>
    </source>
</reference>
<dbReference type="PANTHER" id="PTHR34780">
    <property type="entry name" value="OS08G0427800 PROTEIN"/>
    <property type="match status" value="1"/>
</dbReference>
<dbReference type="FunCoup" id="A0A0N7KPW1">
    <property type="interactions" value="743"/>
</dbReference>
<dbReference type="PaxDb" id="39947-A0A0N7KPW1"/>